<dbReference type="EMBL" id="ML994095">
    <property type="protein sequence ID" value="KAF2199117.1"/>
    <property type="molecule type" value="Genomic_DNA"/>
</dbReference>
<sequence length="333" mass="37514">DGKAPDDDVVVAEYDIFITPEMAQQLYLLQYVNRRRDNPYSQSNDNQQPVAIRIKEQSGFVEVDVPYKVHDTNFNRPQAVRWGEAVRKTKELGQKAWGFAAGFERAQAPPRGGPNRASTSATGTANTAPTAADDDGNIDQYLENFDDANEKGHVLNIQTLGGQIIKDSKPNAHYMVGTFRGNELHLTKVAGIVQMRPQFNHIDAAAQVEALNRRREREAQEGPRPAEARTVLMQQKRAESKDVEQARKFLSDTNDEKWTKLQYIHEEEQKAYDTYHDTLFVHDTESAPKLKSAMTADEYLEAISAPSNGKKKAMTKRQLKAIEVSDDSDSDYE</sequence>
<dbReference type="GO" id="GO:0042797">
    <property type="term" value="P:tRNA transcription by RNA polymerase III"/>
    <property type="evidence" value="ECO:0007669"/>
    <property type="project" value="TreeGrafter"/>
</dbReference>
<dbReference type="Proteomes" id="UP000799536">
    <property type="component" value="Unassembled WGS sequence"/>
</dbReference>
<reference evidence="2" key="1">
    <citation type="journal article" date="2020" name="Stud. Mycol.">
        <title>101 Dothideomycetes genomes: a test case for predicting lifestyles and emergence of pathogens.</title>
        <authorList>
            <person name="Haridas S."/>
            <person name="Albert R."/>
            <person name="Binder M."/>
            <person name="Bloem J."/>
            <person name="Labutti K."/>
            <person name="Salamov A."/>
            <person name="Andreopoulos B."/>
            <person name="Baker S."/>
            <person name="Barry K."/>
            <person name="Bills G."/>
            <person name="Bluhm B."/>
            <person name="Cannon C."/>
            <person name="Castanera R."/>
            <person name="Culley D."/>
            <person name="Daum C."/>
            <person name="Ezra D."/>
            <person name="Gonzalez J."/>
            <person name="Henrissat B."/>
            <person name="Kuo A."/>
            <person name="Liang C."/>
            <person name="Lipzen A."/>
            <person name="Lutzoni F."/>
            <person name="Magnuson J."/>
            <person name="Mondo S."/>
            <person name="Nolan M."/>
            <person name="Ohm R."/>
            <person name="Pangilinan J."/>
            <person name="Park H.-J."/>
            <person name="Ramirez L."/>
            <person name="Alfaro M."/>
            <person name="Sun H."/>
            <person name="Tritt A."/>
            <person name="Yoshinaga Y."/>
            <person name="Zwiers L.-H."/>
            <person name="Turgeon B."/>
            <person name="Goodwin S."/>
            <person name="Spatafora J."/>
            <person name="Crous P."/>
            <person name="Grigoriev I."/>
        </authorList>
    </citation>
    <scope>NUCLEOTIDE SEQUENCE</scope>
    <source>
        <strain evidence="2">ATCC 74209</strain>
    </source>
</reference>
<dbReference type="AlphaFoldDB" id="A0A9P4MQN1"/>
<evidence type="ECO:0000313" key="3">
    <source>
        <dbReference type="Proteomes" id="UP000799536"/>
    </source>
</evidence>
<dbReference type="OrthoDB" id="340681at2759"/>
<feature type="region of interest" description="Disordered" evidence="1">
    <location>
        <begin position="105"/>
        <end position="136"/>
    </location>
</feature>
<accession>A0A9P4MQN1</accession>
<organism evidence="2 3">
    <name type="scientific">Delitschia confertaspora ATCC 74209</name>
    <dbReference type="NCBI Taxonomy" id="1513339"/>
    <lineage>
        <taxon>Eukaryota</taxon>
        <taxon>Fungi</taxon>
        <taxon>Dikarya</taxon>
        <taxon>Ascomycota</taxon>
        <taxon>Pezizomycotina</taxon>
        <taxon>Dothideomycetes</taxon>
        <taxon>Pleosporomycetidae</taxon>
        <taxon>Pleosporales</taxon>
        <taxon>Delitschiaceae</taxon>
        <taxon>Delitschia</taxon>
    </lineage>
</organism>
<dbReference type="InterPro" id="IPR006886">
    <property type="entry name" value="RNA_pol_III_Rpc5"/>
</dbReference>
<gene>
    <name evidence="2" type="ORF">GQ43DRAFT_347063</name>
</gene>
<proteinExistence type="predicted"/>
<protein>
    <submittedName>
        <fullName evidence="2">Uncharacterized protein</fullName>
    </submittedName>
</protein>
<dbReference type="GO" id="GO:0005666">
    <property type="term" value="C:RNA polymerase III complex"/>
    <property type="evidence" value="ECO:0007669"/>
    <property type="project" value="TreeGrafter"/>
</dbReference>
<dbReference type="PANTHER" id="PTHR12069:SF0">
    <property type="entry name" value="DNA-DIRECTED RNA POLYMERASE III SUBUNIT RPC5"/>
    <property type="match status" value="1"/>
</dbReference>
<keyword evidence="3" id="KW-1185">Reference proteome</keyword>
<dbReference type="Pfam" id="PF04801">
    <property type="entry name" value="RPC5"/>
    <property type="match status" value="2"/>
</dbReference>
<evidence type="ECO:0000313" key="2">
    <source>
        <dbReference type="EMBL" id="KAF2199117.1"/>
    </source>
</evidence>
<name>A0A9P4MQN1_9PLEO</name>
<evidence type="ECO:0000256" key="1">
    <source>
        <dbReference type="SAM" id="MobiDB-lite"/>
    </source>
</evidence>
<comment type="caution">
    <text evidence="2">The sequence shown here is derived from an EMBL/GenBank/DDBJ whole genome shotgun (WGS) entry which is preliminary data.</text>
</comment>
<feature type="non-terminal residue" evidence="2">
    <location>
        <position position="333"/>
    </location>
</feature>
<feature type="non-terminal residue" evidence="2">
    <location>
        <position position="1"/>
    </location>
</feature>
<dbReference type="PANTHER" id="PTHR12069">
    <property type="entry name" value="DNA-DIRECTED RNA POLYMERASES III 80 KDA POLYPEPTIDE RNA POLYMERASE III SUBUNIT 5"/>
    <property type="match status" value="1"/>
</dbReference>
<feature type="compositionally biased region" description="Low complexity" evidence="1">
    <location>
        <begin position="117"/>
        <end position="131"/>
    </location>
</feature>